<reference evidence="5" key="1">
    <citation type="submission" date="2020-05" db="EMBL/GenBank/DDBJ databases">
        <title>Mycena genomes resolve the evolution of fungal bioluminescence.</title>
        <authorList>
            <person name="Tsai I.J."/>
        </authorList>
    </citation>
    <scope>NUCLEOTIDE SEQUENCE</scope>
    <source>
        <strain evidence="5">110903Hualien_Pintung</strain>
    </source>
</reference>
<dbReference type="EMBL" id="JACAZE010000003">
    <property type="protein sequence ID" value="KAF7319074.1"/>
    <property type="molecule type" value="Genomic_DNA"/>
</dbReference>
<dbReference type="Pfam" id="PF07250">
    <property type="entry name" value="Glyoxal_oxid_N"/>
    <property type="match status" value="1"/>
</dbReference>
<dbReference type="Proteomes" id="UP000613580">
    <property type="component" value="Unassembled WGS sequence"/>
</dbReference>
<dbReference type="PANTHER" id="PTHR32208">
    <property type="entry name" value="SECRETED PROTEIN-RELATED"/>
    <property type="match status" value="1"/>
</dbReference>
<evidence type="ECO:0000256" key="1">
    <source>
        <dbReference type="ARBA" id="ARBA00022729"/>
    </source>
</evidence>
<dbReference type="InterPro" id="IPR009880">
    <property type="entry name" value="Glyoxal_oxidase_N"/>
</dbReference>
<dbReference type="InterPro" id="IPR014756">
    <property type="entry name" value="Ig_E-set"/>
</dbReference>
<sequence>MRTASLLLLASLAVAAPAAKWEFVEVGSSGVIGLESIVVSPTLVIFFDRATNDPLRTPNGKVAWGSLFDLETNTATALELITDSFCASGAMLSNGTMVSVGGNTPAAADLNQTGAYDGRMGIRLFEPCASPSGAGCTIFEDPQTLHLATTRWYTSTVRLFDGSLMIIGGVHEDIPFYNTDPVNSFEFFPPKDNGVPRDSPFLNRTVPVNLFPRGFALPDGTVFILANNQTIIYDVESNTETPLLDLPNGQRVSNPFDGTATMLPLSPPDYIPEILACGGSMKSDTTPVEDLSSQDPATSQCARLTLSPAGLAQGWQVEHMPQGRMMPEMVLLPNGQVLITNGAGTGYAAVQSIGVTTGQSNADHPVFTPVLYDPSAPLGQRMTQEGLPTTNIPRMYHSSVTLTPKGNILIAGNNPNANFTIVPPGEPGFSSELRVETLNPPFISMPRPVLSNVPSKIAFNQHFTMDIDIPAGVSATASNVKVALMDLGFSTHAFHSTERLVFMDFTLASNKRSLTVLSPPNNRVYPPGPAFIFVTVGDTTSEGAHVMVGSGASPPVPDQGVPL</sequence>
<feature type="domain" description="Galactose oxidase-like Early set" evidence="4">
    <location>
        <begin position="447"/>
        <end position="548"/>
    </location>
</feature>
<keyword evidence="6" id="KW-1185">Reference proteome</keyword>
<organism evidence="5 6">
    <name type="scientific">Mycena chlorophos</name>
    <name type="common">Agaric fungus</name>
    <name type="synonym">Agaricus chlorophos</name>
    <dbReference type="NCBI Taxonomy" id="658473"/>
    <lineage>
        <taxon>Eukaryota</taxon>
        <taxon>Fungi</taxon>
        <taxon>Dikarya</taxon>
        <taxon>Basidiomycota</taxon>
        <taxon>Agaricomycotina</taxon>
        <taxon>Agaricomycetes</taxon>
        <taxon>Agaricomycetidae</taxon>
        <taxon>Agaricales</taxon>
        <taxon>Marasmiineae</taxon>
        <taxon>Mycenaceae</taxon>
        <taxon>Mycena</taxon>
    </lineage>
</organism>
<protein>
    <recommendedName>
        <fullName evidence="7">Glyoxal oxidase</fullName>
    </recommendedName>
</protein>
<gene>
    <name evidence="5" type="ORF">HMN09_00243700</name>
</gene>
<evidence type="ECO:0000259" key="4">
    <source>
        <dbReference type="Pfam" id="PF09118"/>
    </source>
</evidence>
<evidence type="ECO:0000313" key="5">
    <source>
        <dbReference type="EMBL" id="KAF7319074.1"/>
    </source>
</evidence>
<feature type="signal peptide" evidence="2">
    <location>
        <begin position="1"/>
        <end position="18"/>
    </location>
</feature>
<evidence type="ECO:0000313" key="6">
    <source>
        <dbReference type="Proteomes" id="UP000613580"/>
    </source>
</evidence>
<dbReference type="PANTHER" id="PTHR32208:SF96">
    <property type="entry name" value="GLYOXAL OXIDASE"/>
    <property type="match status" value="1"/>
</dbReference>
<dbReference type="SUPFAM" id="SSF81296">
    <property type="entry name" value="E set domains"/>
    <property type="match status" value="1"/>
</dbReference>
<evidence type="ECO:0000256" key="2">
    <source>
        <dbReference type="SAM" id="SignalP"/>
    </source>
</evidence>
<evidence type="ECO:0000259" key="3">
    <source>
        <dbReference type="Pfam" id="PF07250"/>
    </source>
</evidence>
<dbReference type="AlphaFoldDB" id="A0A8H6WNT3"/>
<feature type="chain" id="PRO_5034520704" description="Glyoxal oxidase" evidence="2">
    <location>
        <begin position="19"/>
        <end position="563"/>
    </location>
</feature>
<proteinExistence type="predicted"/>
<dbReference type="InterPro" id="IPR011043">
    <property type="entry name" value="Gal_Oxase/kelch_b-propeller"/>
</dbReference>
<dbReference type="OrthoDB" id="2019572at2759"/>
<dbReference type="Gene3D" id="2.60.40.10">
    <property type="entry name" value="Immunoglobulins"/>
    <property type="match status" value="1"/>
</dbReference>
<dbReference type="Gene3D" id="2.130.10.80">
    <property type="entry name" value="Galactose oxidase/kelch, beta-propeller"/>
    <property type="match status" value="1"/>
</dbReference>
<dbReference type="Pfam" id="PF09118">
    <property type="entry name" value="GO-like_E_set"/>
    <property type="match status" value="1"/>
</dbReference>
<name>A0A8H6WNT3_MYCCL</name>
<keyword evidence="1 2" id="KW-0732">Signal</keyword>
<evidence type="ECO:0008006" key="7">
    <source>
        <dbReference type="Google" id="ProtNLM"/>
    </source>
</evidence>
<dbReference type="InterPro" id="IPR015202">
    <property type="entry name" value="GO-like_E_set"/>
</dbReference>
<dbReference type="InterPro" id="IPR013783">
    <property type="entry name" value="Ig-like_fold"/>
</dbReference>
<dbReference type="SUPFAM" id="SSF50965">
    <property type="entry name" value="Galactose oxidase, central domain"/>
    <property type="match status" value="1"/>
</dbReference>
<feature type="domain" description="Glyoxal oxidase N-terminal" evidence="3">
    <location>
        <begin position="63"/>
        <end position="442"/>
    </location>
</feature>
<comment type="caution">
    <text evidence="5">The sequence shown here is derived from an EMBL/GenBank/DDBJ whole genome shotgun (WGS) entry which is preliminary data.</text>
</comment>
<dbReference type="InterPro" id="IPR037293">
    <property type="entry name" value="Gal_Oxidase_central_sf"/>
</dbReference>
<accession>A0A8H6WNT3</accession>
<dbReference type="CDD" id="cd02851">
    <property type="entry name" value="E_set_GO_C"/>
    <property type="match status" value="1"/>
</dbReference>